<organism evidence="8 9">
    <name type="scientific">Leuconostoc aquikimchii</name>
    <dbReference type="NCBI Taxonomy" id="3236804"/>
    <lineage>
        <taxon>Bacteria</taxon>
        <taxon>Bacillati</taxon>
        <taxon>Bacillota</taxon>
        <taxon>Bacilli</taxon>
        <taxon>Lactobacillales</taxon>
        <taxon>Lactobacillaceae</taxon>
        <taxon>Leuconostoc</taxon>
    </lineage>
</organism>
<evidence type="ECO:0000256" key="2">
    <source>
        <dbReference type="ARBA" id="ARBA00022490"/>
    </source>
</evidence>
<reference evidence="8 9" key="1">
    <citation type="submission" date="2024-07" db="EMBL/GenBank/DDBJ databases">
        <authorList>
            <person name="Yun M."/>
        </authorList>
    </citation>
    <scope>NUCLEOTIDE SEQUENCE [LARGE SCALE GENOMIC DNA]</scope>
    <source>
        <strain evidence="8 9">MS01</strain>
    </source>
</reference>
<dbReference type="Pfam" id="PF13692">
    <property type="entry name" value="Glyco_trans_1_4"/>
    <property type="match status" value="1"/>
</dbReference>
<proteinExistence type="predicted"/>
<dbReference type="NCBIfam" id="TIGR02918">
    <property type="entry name" value="accessory Sec system glycosyltransferase GtfA"/>
    <property type="match status" value="1"/>
</dbReference>
<dbReference type="PANTHER" id="PTHR12526:SF629">
    <property type="entry name" value="TEICHURONIC ACID BIOSYNTHESIS GLYCOSYLTRANSFERASE TUAH-RELATED"/>
    <property type="match status" value="1"/>
</dbReference>
<evidence type="ECO:0000259" key="7">
    <source>
        <dbReference type="Pfam" id="PF22145"/>
    </source>
</evidence>
<dbReference type="Pfam" id="PF22145">
    <property type="entry name" value="GtfA_EBD"/>
    <property type="match status" value="1"/>
</dbReference>
<feature type="domain" description="GtfA extended beta-sheet meander" evidence="7">
    <location>
        <begin position="101"/>
        <end position="185"/>
    </location>
</feature>
<keyword evidence="5" id="KW-0547">Nucleotide-binding</keyword>
<keyword evidence="4" id="KW-0808">Transferase</keyword>
<keyword evidence="3" id="KW-0328">Glycosyltransferase</keyword>
<dbReference type="InterPro" id="IPR054396">
    <property type="entry name" value="GtfA_EBD"/>
</dbReference>
<dbReference type="RefSeq" id="WP_367974768.1">
    <property type="nucleotide sequence ID" value="NZ_JBFPEQ010000001.1"/>
</dbReference>
<dbReference type="Proteomes" id="UP001556617">
    <property type="component" value="Unassembled WGS sequence"/>
</dbReference>
<dbReference type="Gene3D" id="3.40.50.2000">
    <property type="entry name" value="Glycogen Phosphorylase B"/>
    <property type="match status" value="2"/>
</dbReference>
<evidence type="ECO:0000313" key="9">
    <source>
        <dbReference type="Proteomes" id="UP001556617"/>
    </source>
</evidence>
<name>A0ABV3S6Z1_9LACO</name>
<keyword evidence="6" id="KW-0472">Membrane</keyword>
<keyword evidence="1" id="KW-1003">Cell membrane</keyword>
<dbReference type="EMBL" id="JBFPER010000001">
    <property type="protein sequence ID" value="MEX0381175.1"/>
    <property type="molecule type" value="Genomic_DNA"/>
</dbReference>
<dbReference type="SUPFAM" id="SSF53756">
    <property type="entry name" value="UDP-Glycosyltransferase/glycogen phosphorylase"/>
    <property type="match status" value="1"/>
</dbReference>
<evidence type="ECO:0000256" key="1">
    <source>
        <dbReference type="ARBA" id="ARBA00022475"/>
    </source>
</evidence>
<sequence length="497" mass="57236">MTIYNFNLAMGWASSGVEYAQAYRENVFKKMAIDNKFVFTELILNGNIFDMAAQMGMSIDNVLPIHFFFTDIMPAKSAYTIKQLEEETNLDVTTKKLMPDRVTYKDGDTLIRANFDRIHGNVDFVDYVINGYLVRKDHYTNIKTFSEYYVPVNNQAEVYRRAFYNKNGQIAYEQFIENEQVIYRLGALILYSEFEFVDYFMTQLSLTSKDILIIDREKYIATAVLNNKGQAKVGVVIHAEHFSSNQTDKRHIVWNNFYEYQFTNANVIDFFVTATQKQKEVLAKQFKLYKGINPKIYAIPVGSLDKLRGKRHKRDTKHLMTASRLAEEKHVDWIIEAVIKVHQKTSSIQLDIFGTGASMPKLQKMISDNNADDYIKLMGHKDLQEIYKAYYGYVSASQSEGFGLTLMEAVGSGLPIVGFDVPYGNQTFIDDAANGFLLPFSTNSEESIAYLADGIEQLVDNSRQDSFKNTSYQKAEFFLEKNNQYLWEKLVKEVTHD</sequence>
<dbReference type="InterPro" id="IPR014267">
    <property type="entry name" value="GtfA"/>
</dbReference>
<protein>
    <submittedName>
        <fullName evidence="8">Accessory Sec system glycosyltransferase GtfA</fullName>
    </submittedName>
</protein>
<accession>A0ABV3S6Z1</accession>
<dbReference type="PANTHER" id="PTHR12526">
    <property type="entry name" value="GLYCOSYLTRANSFERASE"/>
    <property type="match status" value="1"/>
</dbReference>
<gene>
    <name evidence="8" type="primary">gtfA</name>
    <name evidence="8" type="ORF">AB3K24_07395</name>
</gene>
<comment type="caution">
    <text evidence="8">The sequence shown here is derived from an EMBL/GenBank/DDBJ whole genome shotgun (WGS) entry which is preliminary data.</text>
</comment>
<evidence type="ECO:0000256" key="5">
    <source>
        <dbReference type="ARBA" id="ARBA00022741"/>
    </source>
</evidence>
<keyword evidence="2" id="KW-0963">Cytoplasm</keyword>
<evidence type="ECO:0000256" key="6">
    <source>
        <dbReference type="ARBA" id="ARBA00023136"/>
    </source>
</evidence>
<evidence type="ECO:0000256" key="4">
    <source>
        <dbReference type="ARBA" id="ARBA00022679"/>
    </source>
</evidence>
<evidence type="ECO:0000313" key="8">
    <source>
        <dbReference type="EMBL" id="MEX0381175.1"/>
    </source>
</evidence>
<keyword evidence="9" id="KW-1185">Reference proteome</keyword>
<evidence type="ECO:0000256" key="3">
    <source>
        <dbReference type="ARBA" id="ARBA00022676"/>
    </source>
</evidence>